<dbReference type="GO" id="GO:0015123">
    <property type="term" value="F:acetate transmembrane transporter activity"/>
    <property type="evidence" value="ECO:0007669"/>
    <property type="project" value="TreeGrafter"/>
</dbReference>
<keyword evidence="4 7" id="KW-1133">Transmembrane helix</keyword>
<evidence type="ECO:0000313" key="9">
    <source>
        <dbReference type="Proteomes" id="UP000243876"/>
    </source>
</evidence>
<dbReference type="InterPro" id="IPR051633">
    <property type="entry name" value="AceTr"/>
</dbReference>
<proteinExistence type="inferred from homology"/>
<accession>A0A0D6EHZ3</accession>
<protein>
    <submittedName>
        <fullName evidence="8">SPOSA6832_01151-mRNA-1:cds</fullName>
    </submittedName>
</protein>
<feature type="transmembrane region" description="Helical" evidence="7">
    <location>
        <begin position="98"/>
        <end position="116"/>
    </location>
</feature>
<comment type="subcellular location">
    <subcellularLocation>
        <location evidence="1">Membrane</location>
        <topology evidence="1">Multi-pass membrane protein</topology>
    </subcellularLocation>
</comment>
<dbReference type="EMBL" id="CENE01000003">
    <property type="protein sequence ID" value="CEQ39599.1"/>
    <property type="molecule type" value="Genomic_DNA"/>
</dbReference>
<dbReference type="OrthoDB" id="3648309at2759"/>
<keyword evidence="3 7" id="KW-0812">Transmembrane</keyword>
<evidence type="ECO:0000256" key="3">
    <source>
        <dbReference type="ARBA" id="ARBA00022692"/>
    </source>
</evidence>
<feature type="transmembrane region" description="Helical" evidence="7">
    <location>
        <begin position="70"/>
        <end position="92"/>
    </location>
</feature>
<feature type="compositionally biased region" description="Polar residues" evidence="6">
    <location>
        <begin position="1"/>
        <end position="13"/>
    </location>
</feature>
<dbReference type="Pfam" id="PF01184">
    <property type="entry name" value="Gpr1_Fun34_YaaH"/>
    <property type="match status" value="1"/>
</dbReference>
<evidence type="ECO:0000256" key="7">
    <source>
        <dbReference type="SAM" id="Phobius"/>
    </source>
</evidence>
<dbReference type="Proteomes" id="UP000243876">
    <property type="component" value="Unassembled WGS sequence"/>
</dbReference>
<dbReference type="InterPro" id="IPR000791">
    <property type="entry name" value="Gpr1/Fun34/SatP-like"/>
</dbReference>
<evidence type="ECO:0000256" key="1">
    <source>
        <dbReference type="ARBA" id="ARBA00004141"/>
    </source>
</evidence>
<dbReference type="PANTHER" id="PTHR31123:SF1">
    <property type="entry name" value="ACCUMULATION OF DYADS PROTEIN 2-RELATED"/>
    <property type="match status" value="1"/>
</dbReference>
<dbReference type="PROSITE" id="PS01114">
    <property type="entry name" value="GPR1_FUN34_YAAH"/>
    <property type="match status" value="1"/>
</dbReference>
<evidence type="ECO:0000313" key="8">
    <source>
        <dbReference type="EMBL" id="CEQ39599.1"/>
    </source>
</evidence>
<feature type="transmembrane region" description="Helical" evidence="7">
    <location>
        <begin position="174"/>
        <end position="193"/>
    </location>
</feature>
<comment type="similarity">
    <text evidence="2">Belongs to the acetate uptake transporter (AceTr) (TC 2.A.96) family.</text>
</comment>
<reference evidence="9" key="1">
    <citation type="submission" date="2015-02" db="EMBL/GenBank/DDBJ databases">
        <authorList>
            <person name="Gon?alves P."/>
        </authorList>
    </citation>
    <scope>NUCLEOTIDE SEQUENCE [LARGE SCALE GENOMIC DNA]</scope>
</reference>
<keyword evidence="5 7" id="KW-0472">Membrane</keyword>
<sequence>MTSSSSLHNTTTADVEKNAPSRLAGAPAYESQEGGAPFNMRNITPGGHTLDTSQPAFPTYHRRFANPAPLGLSAFALTTFLLSLINVGARGVSVPNVVVGPALFYGGLGQLLAGMWEFACGNTFGATAFTSYGGFWMSYAFIVSPWSAIGAAYADAVMFIFTFIMLIASLRSSIALSGVFFWLTITFLLLAIAELGVGNASAIQTAGGAFGLITAFNGWCTLPPSLLLEAITS</sequence>
<evidence type="ECO:0000256" key="2">
    <source>
        <dbReference type="ARBA" id="ARBA00005587"/>
    </source>
</evidence>
<dbReference type="PANTHER" id="PTHR31123">
    <property type="entry name" value="ACCUMULATION OF DYADS PROTEIN 2-RELATED"/>
    <property type="match status" value="1"/>
</dbReference>
<gene>
    <name evidence="8" type="primary">SPOSA6832_01151</name>
</gene>
<name>A0A0D6EHZ3_SPOSA</name>
<feature type="transmembrane region" description="Helical" evidence="7">
    <location>
        <begin position="148"/>
        <end position="167"/>
    </location>
</feature>
<feature type="region of interest" description="Disordered" evidence="6">
    <location>
        <begin position="1"/>
        <end position="45"/>
    </location>
</feature>
<dbReference type="NCBIfam" id="NF038013">
    <property type="entry name" value="AceTr_1"/>
    <property type="match status" value="1"/>
</dbReference>
<evidence type="ECO:0000256" key="6">
    <source>
        <dbReference type="SAM" id="MobiDB-lite"/>
    </source>
</evidence>
<keyword evidence="9" id="KW-1185">Reference proteome</keyword>
<dbReference type="InterPro" id="IPR047622">
    <property type="entry name" value="GPR1_FUN34_YAAH"/>
</dbReference>
<evidence type="ECO:0000256" key="5">
    <source>
        <dbReference type="ARBA" id="ARBA00023136"/>
    </source>
</evidence>
<evidence type="ECO:0000256" key="4">
    <source>
        <dbReference type="ARBA" id="ARBA00022989"/>
    </source>
</evidence>
<organism evidence="8 9">
    <name type="scientific">Sporidiobolus salmonicolor</name>
    <name type="common">Yeast-like fungus</name>
    <name type="synonym">Sporobolomyces salmonicolor</name>
    <dbReference type="NCBI Taxonomy" id="5005"/>
    <lineage>
        <taxon>Eukaryota</taxon>
        <taxon>Fungi</taxon>
        <taxon>Dikarya</taxon>
        <taxon>Basidiomycota</taxon>
        <taxon>Pucciniomycotina</taxon>
        <taxon>Microbotryomycetes</taxon>
        <taxon>Sporidiobolales</taxon>
        <taxon>Sporidiobolaceae</taxon>
        <taxon>Sporobolomyces</taxon>
    </lineage>
</organism>
<dbReference type="GO" id="GO:0005886">
    <property type="term" value="C:plasma membrane"/>
    <property type="evidence" value="ECO:0007669"/>
    <property type="project" value="TreeGrafter"/>
</dbReference>
<dbReference type="AlphaFoldDB" id="A0A0D6EHZ3"/>